<dbReference type="KEGG" id="sale:EPH95_08240"/>
<evidence type="ECO:0000259" key="1">
    <source>
        <dbReference type="Pfam" id="PF11127"/>
    </source>
</evidence>
<dbReference type="RefSeq" id="WP_142089014.1">
    <property type="nucleotide sequence ID" value="NZ_CP035485.1"/>
</dbReference>
<keyword evidence="3" id="KW-1185">Reference proteome</keyword>
<evidence type="ECO:0000313" key="3">
    <source>
        <dbReference type="Proteomes" id="UP000319756"/>
    </source>
</evidence>
<reference evidence="3" key="1">
    <citation type="submission" date="2019-01" db="EMBL/GenBank/DDBJ databases">
        <title>Genomic analysis of Salicibibacter sp. NKC3-5.</title>
        <authorList>
            <person name="Oh Y.J."/>
        </authorList>
    </citation>
    <scope>NUCLEOTIDE SEQUENCE [LARGE SCALE GENOMIC DNA]</scope>
    <source>
        <strain evidence="3">NKC3-5</strain>
    </source>
</reference>
<dbReference type="AlphaFoldDB" id="A0A514LH46"/>
<evidence type="ECO:0000313" key="2">
    <source>
        <dbReference type="EMBL" id="QDI91176.1"/>
    </source>
</evidence>
<protein>
    <submittedName>
        <fullName evidence="2">DUF2892 domain-containing protein</fullName>
    </submittedName>
</protein>
<dbReference type="Proteomes" id="UP000319756">
    <property type="component" value="Chromosome"/>
</dbReference>
<dbReference type="OrthoDB" id="5405951at2"/>
<name>A0A514LH46_9BACI</name>
<gene>
    <name evidence="2" type="ORF">EPH95_08240</name>
</gene>
<dbReference type="Pfam" id="PF11127">
    <property type="entry name" value="YgaP-like_TM"/>
    <property type="match status" value="1"/>
</dbReference>
<organism evidence="2 3">
    <name type="scientific">Salicibibacter halophilus</name>
    <dbReference type="NCBI Taxonomy" id="2502791"/>
    <lineage>
        <taxon>Bacteria</taxon>
        <taxon>Bacillati</taxon>
        <taxon>Bacillota</taxon>
        <taxon>Bacilli</taxon>
        <taxon>Bacillales</taxon>
        <taxon>Bacillaceae</taxon>
        <taxon>Salicibibacter</taxon>
    </lineage>
</organism>
<dbReference type="InterPro" id="IPR021309">
    <property type="entry name" value="YgaP-like_TM"/>
</dbReference>
<proteinExistence type="predicted"/>
<feature type="domain" description="Inner membrane protein YgaP-like transmembrane" evidence="1">
    <location>
        <begin position="1"/>
        <end position="67"/>
    </location>
</feature>
<accession>A0A514LH46</accession>
<sequence>MERNVGTLDAIMRITCGLTGLAWSTSHMSKRYDRTMPMLVSVYSAMKVAEGITRYCPILDMLNVNSENLLTRNSTSSDENGQELPRSH</sequence>
<dbReference type="EMBL" id="CP035485">
    <property type="protein sequence ID" value="QDI91176.1"/>
    <property type="molecule type" value="Genomic_DNA"/>
</dbReference>